<protein>
    <submittedName>
        <fullName evidence="1">Uncharacterized protein</fullName>
    </submittedName>
</protein>
<name>X1URI1_9ZZZZ</name>
<proteinExistence type="predicted"/>
<accession>X1URI1</accession>
<evidence type="ECO:0000313" key="1">
    <source>
        <dbReference type="EMBL" id="GAJ20084.1"/>
    </source>
</evidence>
<comment type="caution">
    <text evidence="1">The sequence shown here is derived from an EMBL/GenBank/DDBJ whole genome shotgun (WGS) entry which is preliminary data.</text>
</comment>
<reference evidence="1" key="1">
    <citation type="journal article" date="2014" name="Front. Microbiol.">
        <title>High frequency of phylogenetically diverse reductive dehalogenase-homologous genes in deep subseafloor sedimentary metagenomes.</title>
        <authorList>
            <person name="Kawai M."/>
            <person name="Futagami T."/>
            <person name="Toyoda A."/>
            <person name="Takaki Y."/>
            <person name="Nishi S."/>
            <person name="Hori S."/>
            <person name="Arai W."/>
            <person name="Tsubouchi T."/>
            <person name="Morono Y."/>
            <person name="Uchiyama I."/>
            <person name="Ito T."/>
            <person name="Fujiyama A."/>
            <person name="Inagaki F."/>
            <person name="Takami H."/>
        </authorList>
    </citation>
    <scope>NUCLEOTIDE SEQUENCE</scope>
    <source>
        <strain evidence="1">Expedition CK06-06</strain>
    </source>
</reference>
<sequence length="76" mass="8485">IEGTNNTDRDIVSITLLAILYRDGQAWERITLKVEAQYGLNAPARSSFTLGSWLCHARKSRGDFDEVVVGIAEVEF</sequence>
<dbReference type="EMBL" id="BARW01039393">
    <property type="protein sequence ID" value="GAJ20084.1"/>
    <property type="molecule type" value="Genomic_DNA"/>
</dbReference>
<dbReference type="AlphaFoldDB" id="X1URI1"/>
<gene>
    <name evidence="1" type="ORF">S12H4_60027</name>
</gene>
<organism evidence="1">
    <name type="scientific">marine sediment metagenome</name>
    <dbReference type="NCBI Taxonomy" id="412755"/>
    <lineage>
        <taxon>unclassified sequences</taxon>
        <taxon>metagenomes</taxon>
        <taxon>ecological metagenomes</taxon>
    </lineage>
</organism>
<feature type="non-terminal residue" evidence="1">
    <location>
        <position position="1"/>
    </location>
</feature>